<keyword evidence="5" id="KW-0648">Protein biosynthesis</keyword>
<dbReference type="Proteomes" id="UP000326354">
    <property type="component" value="Chromosome"/>
</dbReference>
<dbReference type="SUPFAM" id="SSF52954">
    <property type="entry name" value="Class II aaRS ABD-related"/>
    <property type="match status" value="1"/>
</dbReference>
<evidence type="ECO:0000256" key="3">
    <source>
        <dbReference type="ARBA" id="ARBA00022741"/>
    </source>
</evidence>
<dbReference type="GO" id="GO:0005524">
    <property type="term" value="F:ATP binding"/>
    <property type="evidence" value="ECO:0007669"/>
    <property type="project" value="UniProtKB-KW"/>
</dbReference>
<accession>A0A5S9ITR7</accession>
<evidence type="ECO:0000256" key="2">
    <source>
        <dbReference type="ARBA" id="ARBA00022598"/>
    </source>
</evidence>
<dbReference type="InterPro" id="IPR006195">
    <property type="entry name" value="aa-tRNA-synth_II"/>
</dbReference>
<sequence length="520" mass="60131">MENNEKKLQDLTALCKNRGFIFPSSEIYGGLRSAYDYGPLGVELKRNIMNEWWNEMVYMREDVVGLDASIIMHPQVWKSSGHLAGFSDPLVDCKICKERFRADKAPTAEEGEDIVISFPDKGKAKAALEYIKNTFDIELERKGKSLHGAKADHRGYKCPCCGASGQFLSEERQFNLMFRSFLGPVDPMEEIAQKIEQGKLQDLSGRELREEIQKSVDPSTVYLRPETAQAMFVQFQNIQRTMSMKVPFGIAQIGKSFRNEITTRYFIFRSCEFEQMEMEFFCKPDTAKEWLDYWKDKRLGWWQKYANTPENFKLRQHEESELAHYADNCYDIEYNFPWGWDELEGVASRTDYDLKKHESGSGKKLQYRDPETNEAYHPYVIEPAAGATRGVLAFLNDALCVDEIPDSKGVPQKRTVLRLHPRLAPYKVAILPLLRKEGMPEKAREVAKMFFESGINARYDEVNAIGKRYRRHDEIGTPYCLTIDGETLENNTVTIRDRDTTKQERISIEEAVQIVRDKLK</sequence>
<dbReference type="CDD" id="cd00774">
    <property type="entry name" value="GlyRS-like_core"/>
    <property type="match status" value="1"/>
</dbReference>
<dbReference type="PRINTS" id="PR01043">
    <property type="entry name" value="TRNASYNTHGLY"/>
</dbReference>
<dbReference type="InterPro" id="IPR027031">
    <property type="entry name" value="Gly-tRNA_synthase/POLG2"/>
</dbReference>
<proteinExistence type="predicted"/>
<dbReference type="GO" id="GO:0005737">
    <property type="term" value="C:cytoplasm"/>
    <property type="evidence" value="ECO:0007669"/>
    <property type="project" value="TreeGrafter"/>
</dbReference>
<dbReference type="PROSITE" id="PS50862">
    <property type="entry name" value="AA_TRNA_LIGASE_II"/>
    <property type="match status" value="1"/>
</dbReference>
<dbReference type="Gene3D" id="3.40.50.800">
    <property type="entry name" value="Anticodon-binding domain"/>
    <property type="match status" value="1"/>
</dbReference>
<evidence type="ECO:0000256" key="4">
    <source>
        <dbReference type="ARBA" id="ARBA00022840"/>
    </source>
</evidence>
<dbReference type="Gene3D" id="3.30.930.10">
    <property type="entry name" value="Bira Bifunctional Protein, Domain 2"/>
    <property type="match status" value="1"/>
</dbReference>
<dbReference type="PANTHER" id="PTHR10745:SF8">
    <property type="entry name" value="DNA POLYMERASE SUBUNIT GAMMA-2, MITOCHONDRIAL"/>
    <property type="match status" value="1"/>
</dbReference>
<dbReference type="RefSeq" id="WP_151970501.1">
    <property type="nucleotide sequence ID" value="NZ_AP019860.1"/>
</dbReference>
<dbReference type="GO" id="GO:0004820">
    <property type="term" value="F:glycine-tRNA ligase activity"/>
    <property type="evidence" value="ECO:0007669"/>
    <property type="project" value="UniProtKB-ARBA"/>
</dbReference>
<dbReference type="GO" id="GO:1990742">
    <property type="term" value="C:microvesicle"/>
    <property type="evidence" value="ECO:0007669"/>
    <property type="project" value="UniProtKB-ARBA"/>
</dbReference>
<gene>
    <name evidence="8" type="ORF">UABAM_04831</name>
</gene>
<dbReference type="FunFam" id="3.40.50.800:FF:000002">
    <property type="entry name" value="Glycine--tRNA ligase"/>
    <property type="match status" value="1"/>
</dbReference>
<evidence type="ECO:0000313" key="8">
    <source>
        <dbReference type="EMBL" id="BBM86445.1"/>
    </source>
</evidence>
<dbReference type="GO" id="GO:0015966">
    <property type="term" value="P:diadenosine tetraphosphate biosynthetic process"/>
    <property type="evidence" value="ECO:0007669"/>
    <property type="project" value="UniProtKB-ARBA"/>
</dbReference>
<keyword evidence="3" id="KW-0547">Nucleotide-binding</keyword>
<dbReference type="AlphaFoldDB" id="A0A5S9ITR7"/>
<protein>
    <submittedName>
        <fullName evidence="8">Glycine--tRNA ligase</fullName>
    </submittedName>
</protein>
<keyword evidence="9" id="KW-1185">Reference proteome</keyword>
<keyword evidence="1" id="KW-0963">Cytoplasm</keyword>
<keyword evidence="4" id="KW-0067">ATP-binding</keyword>
<keyword evidence="6" id="KW-0030">Aminoacyl-tRNA synthetase</keyword>
<dbReference type="InterPro" id="IPR002314">
    <property type="entry name" value="aa-tRNA-synt_IIb"/>
</dbReference>
<evidence type="ECO:0000313" key="9">
    <source>
        <dbReference type="Proteomes" id="UP000326354"/>
    </source>
</evidence>
<dbReference type="EMBL" id="AP019860">
    <property type="protein sequence ID" value="BBM86445.1"/>
    <property type="molecule type" value="Genomic_DNA"/>
</dbReference>
<dbReference type="InterPro" id="IPR045864">
    <property type="entry name" value="aa-tRNA-synth_II/BPL/LPL"/>
</dbReference>
<feature type="domain" description="Aminoacyl-transfer RNA synthetases class-II family profile" evidence="7">
    <location>
        <begin position="221"/>
        <end position="425"/>
    </location>
</feature>
<name>A0A5S9ITR7_UABAM</name>
<dbReference type="NCBIfam" id="NF003211">
    <property type="entry name" value="PRK04173.1"/>
    <property type="match status" value="1"/>
</dbReference>
<reference evidence="8 9" key="1">
    <citation type="submission" date="2019-08" db="EMBL/GenBank/DDBJ databases">
        <title>Complete genome sequence of Candidatus Uab amorphum.</title>
        <authorList>
            <person name="Shiratori T."/>
            <person name="Suzuki S."/>
            <person name="Kakizawa Y."/>
            <person name="Ishida K."/>
        </authorList>
    </citation>
    <scope>NUCLEOTIDE SEQUENCE [LARGE SCALE GENOMIC DNA]</scope>
    <source>
        <strain evidence="8 9">SRT547</strain>
    </source>
</reference>
<dbReference type="InterPro" id="IPR036621">
    <property type="entry name" value="Anticodon-bd_dom_sf"/>
</dbReference>
<dbReference type="GO" id="GO:0004081">
    <property type="term" value="F:bis(5'-nucleosyl)-tetraphosphatase (asymmetrical) activity"/>
    <property type="evidence" value="ECO:0007669"/>
    <property type="project" value="UniProtKB-ARBA"/>
</dbReference>
<evidence type="ECO:0000256" key="6">
    <source>
        <dbReference type="ARBA" id="ARBA00023146"/>
    </source>
</evidence>
<evidence type="ECO:0000256" key="5">
    <source>
        <dbReference type="ARBA" id="ARBA00022917"/>
    </source>
</evidence>
<dbReference type="CDD" id="cd00858">
    <property type="entry name" value="GlyRS_anticodon"/>
    <property type="match status" value="1"/>
</dbReference>
<organism evidence="8 9">
    <name type="scientific">Uabimicrobium amorphum</name>
    <dbReference type="NCBI Taxonomy" id="2596890"/>
    <lineage>
        <taxon>Bacteria</taxon>
        <taxon>Pseudomonadati</taxon>
        <taxon>Planctomycetota</taxon>
        <taxon>Candidatus Uabimicrobiia</taxon>
        <taxon>Candidatus Uabimicrobiales</taxon>
        <taxon>Candidatus Uabimicrobiaceae</taxon>
        <taxon>Candidatus Uabimicrobium</taxon>
    </lineage>
</organism>
<dbReference type="SUPFAM" id="SSF55681">
    <property type="entry name" value="Class II aaRS and biotin synthetases"/>
    <property type="match status" value="1"/>
</dbReference>
<keyword evidence="2 8" id="KW-0436">Ligase</keyword>
<dbReference type="Pfam" id="PF03129">
    <property type="entry name" value="HGTP_anticodon"/>
    <property type="match status" value="1"/>
</dbReference>
<dbReference type="InterPro" id="IPR004154">
    <property type="entry name" value="Anticodon-bd"/>
</dbReference>
<dbReference type="KEGG" id="uam:UABAM_04831"/>
<dbReference type="PANTHER" id="PTHR10745">
    <property type="entry name" value="GLYCYL-TRNA SYNTHETASE/DNA POLYMERASE SUBUNIT GAMMA-2"/>
    <property type="match status" value="1"/>
</dbReference>
<dbReference type="Pfam" id="PF00587">
    <property type="entry name" value="tRNA-synt_2b"/>
    <property type="match status" value="1"/>
</dbReference>
<dbReference type="GO" id="GO:0006426">
    <property type="term" value="P:glycyl-tRNA aminoacylation"/>
    <property type="evidence" value="ECO:0007669"/>
    <property type="project" value="TreeGrafter"/>
</dbReference>
<evidence type="ECO:0000259" key="7">
    <source>
        <dbReference type="PROSITE" id="PS50862"/>
    </source>
</evidence>
<dbReference type="GO" id="GO:0070062">
    <property type="term" value="C:extracellular exosome"/>
    <property type="evidence" value="ECO:0007669"/>
    <property type="project" value="UniProtKB-ARBA"/>
</dbReference>
<dbReference type="OrthoDB" id="9760853at2"/>
<evidence type="ECO:0000256" key="1">
    <source>
        <dbReference type="ARBA" id="ARBA00022490"/>
    </source>
</evidence>
<dbReference type="InterPro" id="IPR033731">
    <property type="entry name" value="GlyRS-like_core"/>
</dbReference>